<dbReference type="Gene3D" id="1.20.1530.20">
    <property type="match status" value="1"/>
</dbReference>
<feature type="transmembrane region" description="Helical" evidence="6">
    <location>
        <begin position="67"/>
        <end position="85"/>
    </location>
</feature>
<dbReference type="PANTHER" id="PTHR31382">
    <property type="entry name" value="NA(+)/H(+) ANTIPORTER"/>
    <property type="match status" value="1"/>
</dbReference>
<feature type="domain" description="Cation/H+ exchanger transmembrane" evidence="7">
    <location>
        <begin position="51"/>
        <end position="437"/>
    </location>
</feature>
<dbReference type="GO" id="GO:0005886">
    <property type="term" value="C:plasma membrane"/>
    <property type="evidence" value="ECO:0007669"/>
    <property type="project" value="InterPro"/>
</dbReference>
<sequence>MGLSQWHVNEMITSTLSRLKIVIHALAKNRQSYHYEVLVVYTLLGGFIVLFGLMSLIVKERLYLSEALVALLMGVIIGPACFHLVDPTEWNSKITEEITRIVLAIQIMTAAINLPRAYITRQFHSMIIMLFPVMVWMWITSALIIYFFIPSVTFTETLLIASCITPTDPILANSVVQGSFAEKHIPIHVRHLLSAESGVNDALYLLKSPNDIGTVLSKWVYFVWGYHILFSILIGFLIGWGARNNWIDKESFLVFAFALSIFIIGSVSILGSDALLSCFMAGTSFSWDDWFREETHDAHLQEVIDLLLNLTTFIYIGTMIPWSSFSSEELSLNHLIPISLLILIFRRLPIIIALKKFIPAIHTFKEAVFAGYFGPIGVGAIFLAVTVEKEIDESLDQPGKKYINEEAMKRTRELIFPIVAFTVLSSVIVHGITVPILNIGSKIDIERLPSIANISNQVVESLTLERDSHGHVKKKEKMKAEYARIPSRNDQEGCYQDIHKAKIEEEEEQEREDGKDHVRTDITVEFDENNHRKSHPLSSQSNNYSQELIEDGTITDVDIQYRNEYIDHESLNSDSLSN</sequence>
<dbReference type="GO" id="GO:0036376">
    <property type="term" value="P:sodium ion export across plasma membrane"/>
    <property type="evidence" value="ECO:0007669"/>
    <property type="project" value="InterPro"/>
</dbReference>
<feature type="transmembrane region" description="Helical" evidence="6">
    <location>
        <begin position="252"/>
        <end position="268"/>
    </location>
</feature>
<feature type="transmembrane region" description="Helical" evidence="6">
    <location>
        <begin position="38"/>
        <end position="58"/>
    </location>
</feature>
<feature type="region of interest" description="Disordered" evidence="5">
    <location>
        <begin position="525"/>
        <end position="546"/>
    </location>
</feature>
<evidence type="ECO:0000313" key="9">
    <source>
        <dbReference type="Proteomes" id="UP000789375"/>
    </source>
</evidence>
<proteinExistence type="predicted"/>
<dbReference type="InterPro" id="IPR006153">
    <property type="entry name" value="Cation/H_exchanger_TM"/>
</dbReference>
<dbReference type="Pfam" id="PF00999">
    <property type="entry name" value="Na_H_Exchanger"/>
    <property type="match status" value="1"/>
</dbReference>
<comment type="caution">
    <text evidence="8">The sequence shown here is derived from an EMBL/GenBank/DDBJ whole genome shotgun (WGS) entry which is preliminary data.</text>
</comment>
<dbReference type="GO" id="GO:0042391">
    <property type="term" value="P:regulation of membrane potential"/>
    <property type="evidence" value="ECO:0007669"/>
    <property type="project" value="InterPro"/>
</dbReference>
<accession>A0A9N9HCD7</accession>
<evidence type="ECO:0000256" key="4">
    <source>
        <dbReference type="ARBA" id="ARBA00023136"/>
    </source>
</evidence>
<dbReference type="AlphaFoldDB" id="A0A9N9HCD7"/>
<feature type="transmembrane region" description="Helical" evidence="6">
    <location>
        <begin position="334"/>
        <end position="354"/>
    </location>
</feature>
<feature type="transmembrane region" description="Helical" evidence="6">
    <location>
        <begin position="303"/>
        <end position="322"/>
    </location>
</feature>
<evidence type="ECO:0000256" key="2">
    <source>
        <dbReference type="ARBA" id="ARBA00022692"/>
    </source>
</evidence>
<feature type="transmembrane region" description="Helical" evidence="6">
    <location>
        <begin position="126"/>
        <end position="149"/>
    </location>
</feature>
<keyword evidence="2 6" id="KW-0812">Transmembrane</keyword>
<keyword evidence="9" id="KW-1185">Reference proteome</keyword>
<comment type="subcellular location">
    <subcellularLocation>
        <location evidence="1">Membrane</location>
        <topology evidence="1">Multi-pass membrane protein</topology>
    </subcellularLocation>
</comment>
<dbReference type="GO" id="GO:0120029">
    <property type="term" value="P:proton export across plasma membrane"/>
    <property type="evidence" value="ECO:0007669"/>
    <property type="project" value="InterPro"/>
</dbReference>
<feature type="transmembrane region" description="Helical" evidence="6">
    <location>
        <begin position="219"/>
        <end position="240"/>
    </location>
</feature>
<keyword evidence="4 6" id="KW-0472">Membrane</keyword>
<keyword evidence="3 6" id="KW-1133">Transmembrane helix</keyword>
<dbReference type="InterPro" id="IPR038770">
    <property type="entry name" value="Na+/solute_symporter_sf"/>
</dbReference>
<dbReference type="InterPro" id="IPR004712">
    <property type="entry name" value="Na+/H+_antiporter_fungi"/>
</dbReference>
<evidence type="ECO:0000259" key="7">
    <source>
        <dbReference type="Pfam" id="PF00999"/>
    </source>
</evidence>
<protein>
    <submittedName>
        <fullName evidence="8">11162_t:CDS:1</fullName>
    </submittedName>
</protein>
<name>A0A9N9HCD7_FUNMO</name>
<evidence type="ECO:0000256" key="1">
    <source>
        <dbReference type="ARBA" id="ARBA00004141"/>
    </source>
</evidence>
<dbReference type="PANTHER" id="PTHR31382:SF1">
    <property type="entry name" value="SODIUM ION_PROTON EXCHANGER (EUROFUNG)"/>
    <property type="match status" value="1"/>
</dbReference>
<evidence type="ECO:0000313" key="8">
    <source>
        <dbReference type="EMBL" id="CAG8663239.1"/>
    </source>
</evidence>
<gene>
    <name evidence="8" type="ORF">FMOSSE_LOCUS12047</name>
</gene>
<organism evidence="8 9">
    <name type="scientific">Funneliformis mosseae</name>
    <name type="common">Endomycorrhizal fungus</name>
    <name type="synonym">Glomus mosseae</name>
    <dbReference type="NCBI Taxonomy" id="27381"/>
    <lineage>
        <taxon>Eukaryota</taxon>
        <taxon>Fungi</taxon>
        <taxon>Fungi incertae sedis</taxon>
        <taxon>Mucoromycota</taxon>
        <taxon>Glomeromycotina</taxon>
        <taxon>Glomeromycetes</taxon>
        <taxon>Glomerales</taxon>
        <taxon>Glomeraceae</taxon>
        <taxon>Funneliformis</taxon>
    </lineage>
</organism>
<evidence type="ECO:0000256" key="3">
    <source>
        <dbReference type="ARBA" id="ARBA00022989"/>
    </source>
</evidence>
<feature type="transmembrane region" description="Helical" evidence="6">
    <location>
        <begin position="414"/>
        <end position="437"/>
    </location>
</feature>
<dbReference type="GO" id="GO:0015385">
    <property type="term" value="F:sodium:proton antiporter activity"/>
    <property type="evidence" value="ECO:0007669"/>
    <property type="project" value="InterPro"/>
</dbReference>
<feature type="compositionally biased region" description="Polar residues" evidence="5">
    <location>
        <begin position="536"/>
        <end position="546"/>
    </location>
</feature>
<evidence type="ECO:0000256" key="6">
    <source>
        <dbReference type="SAM" id="Phobius"/>
    </source>
</evidence>
<dbReference type="EMBL" id="CAJVPP010005319">
    <property type="protein sequence ID" value="CAG8663239.1"/>
    <property type="molecule type" value="Genomic_DNA"/>
</dbReference>
<evidence type="ECO:0000256" key="5">
    <source>
        <dbReference type="SAM" id="MobiDB-lite"/>
    </source>
</evidence>
<reference evidence="8" key="1">
    <citation type="submission" date="2021-06" db="EMBL/GenBank/DDBJ databases">
        <authorList>
            <person name="Kallberg Y."/>
            <person name="Tangrot J."/>
            <person name="Rosling A."/>
        </authorList>
    </citation>
    <scope>NUCLEOTIDE SEQUENCE</scope>
    <source>
        <strain evidence="8">87-6 pot B 2015</strain>
    </source>
</reference>
<dbReference type="Proteomes" id="UP000789375">
    <property type="component" value="Unassembled WGS sequence"/>
</dbReference>
<feature type="transmembrane region" description="Helical" evidence="6">
    <location>
        <begin position="366"/>
        <end position="387"/>
    </location>
</feature>